<sequence length="160" mass="16578" precursor="true">MRLTRLASGLVAIPVLLVSLVLSINAPAAPAPPCQEGWTKGAWDLPAGAGSGFAEGKLVSNLTGNTVYKMECKLIATPSPCLSCIQGTMYGYLDDGFGPSPDYLVKGSYSGTWLNGQGTFGAYVYELNGAGPVGKIGGVFADPPFPVAIGEYKGEWVVCP</sequence>
<keyword evidence="1" id="KW-0732">Signal</keyword>
<evidence type="ECO:0000313" key="2">
    <source>
        <dbReference type="EMBL" id="QDU64987.1"/>
    </source>
</evidence>
<feature type="signal peptide" evidence="1">
    <location>
        <begin position="1"/>
        <end position="28"/>
    </location>
</feature>
<protein>
    <submittedName>
        <fullName evidence="2">Uncharacterized protein</fullName>
    </submittedName>
</protein>
<dbReference type="EMBL" id="CP036287">
    <property type="protein sequence ID" value="QDU64987.1"/>
    <property type="molecule type" value="Genomic_DNA"/>
</dbReference>
<name>A0A518BDC3_9BACT</name>
<accession>A0A518BDC3</accession>
<feature type="chain" id="PRO_5021764600" evidence="1">
    <location>
        <begin position="29"/>
        <end position="160"/>
    </location>
</feature>
<proteinExistence type="predicted"/>
<dbReference type="RefSeq" id="WP_145061191.1">
    <property type="nucleotide sequence ID" value="NZ_CP036287.1"/>
</dbReference>
<organism evidence="2 3">
    <name type="scientific">Engelhardtia mirabilis</name>
    <dbReference type="NCBI Taxonomy" id="2528011"/>
    <lineage>
        <taxon>Bacteria</taxon>
        <taxon>Pseudomonadati</taxon>
        <taxon>Planctomycetota</taxon>
        <taxon>Planctomycetia</taxon>
        <taxon>Planctomycetia incertae sedis</taxon>
        <taxon>Engelhardtia</taxon>
    </lineage>
</organism>
<gene>
    <name evidence="2" type="ORF">Pla133_00490</name>
</gene>
<reference evidence="2 3" key="1">
    <citation type="submission" date="2019-02" db="EMBL/GenBank/DDBJ databases">
        <title>Deep-cultivation of Planctomycetes and their phenomic and genomic characterization uncovers novel biology.</title>
        <authorList>
            <person name="Wiegand S."/>
            <person name="Jogler M."/>
            <person name="Boedeker C."/>
            <person name="Pinto D."/>
            <person name="Vollmers J."/>
            <person name="Rivas-Marin E."/>
            <person name="Kohn T."/>
            <person name="Peeters S.H."/>
            <person name="Heuer A."/>
            <person name="Rast P."/>
            <person name="Oberbeckmann S."/>
            <person name="Bunk B."/>
            <person name="Jeske O."/>
            <person name="Meyerdierks A."/>
            <person name="Storesund J.E."/>
            <person name="Kallscheuer N."/>
            <person name="Luecker S."/>
            <person name="Lage O.M."/>
            <person name="Pohl T."/>
            <person name="Merkel B.J."/>
            <person name="Hornburger P."/>
            <person name="Mueller R.-W."/>
            <person name="Bruemmer F."/>
            <person name="Labrenz M."/>
            <person name="Spormann A.M."/>
            <person name="Op den Camp H."/>
            <person name="Overmann J."/>
            <person name="Amann R."/>
            <person name="Jetten M.S.M."/>
            <person name="Mascher T."/>
            <person name="Medema M.H."/>
            <person name="Devos D.P."/>
            <person name="Kaster A.-K."/>
            <person name="Ovreas L."/>
            <person name="Rohde M."/>
            <person name="Galperin M.Y."/>
            <person name="Jogler C."/>
        </authorList>
    </citation>
    <scope>NUCLEOTIDE SEQUENCE [LARGE SCALE GENOMIC DNA]</scope>
    <source>
        <strain evidence="2 3">Pla133</strain>
    </source>
</reference>
<dbReference type="KEGG" id="pbap:Pla133_00490"/>
<evidence type="ECO:0000313" key="3">
    <source>
        <dbReference type="Proteomes" id="UP000316921"/>
    </source>
</evidence>
<dbReference type="Proteomes" id="UP000316921">
    <property type="component" value="Chromosome"/>
</dbReference>
<keyword evidence="3" id="KW-1185">Reference proteome</keyword>
<dbReference type="AlphaFoldDB" id="A0A518BDC3"/>
<evidence type="ECO:0000256" key="1">
    <source>
        <dbReference type="SAM" id="SignalP"/>
    </source>
</evidence>